<comment type="caution">
    <text evidence="9">Lacks conserved residue(s) required for the propagation of feature annotation.</text>
</comment>
<dbReference type="GO" id="GO:0003951">
    <property type="term" value="F:NAD+ kinase activity"/>
    <property type="evidence" value="ECO:0007669"/>
    <property type="project" value="UniProtKB-UniRule"/>
</dbReference>
<feature type="binding site" evidence="9">
    <location>
        <position position="163"/>
    </location>
    <ligand>
        <name>NAD(+)</name>
        <dbReference type="ChEBI" id="CHEBI:57540"/>
    </ligand>
</feature>
<dbReference type="SUPFAM" id="SSF111331">
    <property type="entry name" value="NAD kinase/diacylglycerol kinase-like"/>
    <property type="match status" value="1"/>
</dbReference>
<name>A0A4R8WM28_9MICO</name>
<dbReference type="GO" id="GO:0046872">
    <property type="term" value="F:metal ion binding"/>
    <property type="evidence" value="ECO:0007669"/>
    <property type="project" value="UniProtKB-UniRule"/>
</dbReference>
<keyword evidence="5 9" id="KW-0067">ATP-binding</keyword>
<dbReference type="Pfam" id="PF01513">
    <property type="entry name" value="NAD_kinase"/>
    <property type="match status" value="1"/>
</dbReference>
<dbReference type="Gene3D" id="2.60.200.30">
    <property type="entry name" value="Probable inorganic polyphosphate/atp-NAD kinase, domain 2"/>
    <property type="match status" value="1"/>
</dbReference>
<dbReference type="AlphaFoldDB" id="A0A4R8WM28"/>
<comment type="similarity">
    <text evidence="9">Belongs to the NAD kinase family.</text>
</comment>
<feature type="active site" description="Proton acceptor" evidence="9">
    <location>
        <position position="78"/>
    </location>
</feature>
<dbReference type="Pfam" id="PF20143">
    <property type="entry name" value="NAD_kinase_C"/>
    <property type="match status" value="1"/>
</dbReference>
<gene>
    <name evidence="9" type="primary">nadK</name>
    <name evidence="10" type="ORF">E3O19_13015</name>
</gene>
<evidence type="ECO:0000256" key="6">
    <source>
        <dbReference type="ARBA" id="ARBA00022857"/>
    </source>
</evidence>
<keyword evidence="11" id="KW-1185">Reference proteome</keyword>
<comment type="subcellular location">
    <subcellularLocation>
        <location evidence="9">Cytoplasm</location>
    </subcellularLocation>
</comment>
<dbReference type="Gene3D" id="3.40.50.10330">
    <property type="entry name" value="Probable inorganic polyphosphate/atp-NAD kinase, domain 1"/>
    <property type="match status" value="1"/>
</dbReference>
<feature type="binding site" evidence="9">
    <location>
        <position position="83"/>
    </location>
    <ligand>
        <name>NAD(+)</name>
        <dbReference type="ChEBI" id="CHEBI:57540"/>
    </ligand>
</feature>
<keyword evidence="4 9" id="KW-0418">Kinase</keyword>
<keyword evidence="6 9" id="KW-0521">NADP</keyword>
<dbReference type="InterPro" id="IPR002504">
    <property type="entry name" value="NADK"/>
</dbReference>
<dbReference type="GO" id="GO:0006741">
    <property type="term" value="P:NADP+ biosynthetic process"/>
    <property type="evidence" value="ECO:0007669"/>
    <property type="project" value="UniProtKB-UniRule"/>
</dbReference>
<keyword evidence="3 9" id="KW-0547">Nucleotide-binding</keyword>
<dbReference type="EC" id="2.7.1.23" evidence="9"/>
<dbReference type="RefSeq" id="WP_134568247.1">
    <property type="nucleotide sequence ID" value="NZ_SOFP01000060.1"/>
</dbReference>
<dbReference type="InterPro" id="IPR016064">
    <property type="entry name" value="NAD/diacylglycerol_kinase_sf"/>
</dbReference>
<evidence type="ECO:0000256" key="2">
    <source>
        <dbReference type="ARBA" id="ARBA00022679"/>
    </source>
</evidence>
<dbReference type="GO" id="GO:0051287">
    <property type="term" value="F:NAD binding"/>
    <property type="evidence" value="ECO:0007669"/>
    <property type="project" value="UniProtKB-ARBA"/>
</dbReference>
<comment type="function">
    <text evidence="9">Involved in the regulation of the intracellular balance of NAD and NADP, and is a key enzyme in the biosynthesis of NADP. Catalyzes specifically the phosphorylation on 2'-hydroxyl of the adenosine moiety of NAD to yield NADP.</text>
</comment>
<dbReference type="InterPro" id="IPR017437">
    <property type="entry name" value="ATP-NAD_kinase_PpnK-typ_C"/>
</dbReference>
<sequence length="305" mass="32477">MTAARHILVVAHTGRQDSLEAAVTVCQQLLAAGAVPVLARNERADLLASCPELDSRLAILHDTVDVTDLELVVVLGGDGTILRAAEIVRGCSAPLLGINLGHVGFLAESERDDLGEAVRRALSRDYLVEERMALAVRVKVGEDVIYETWALNEATVEKASRERMLEVVIEVDGRPLSSFGCDGVVMSTPTGSTAYAFSAGGPIVWPSLDALLLVPLSAHALFARPLVVGPDSSLAVEVVARTGAAAVLCADGRRVRDLPPGARVIVRRSPIPVRLARLHSGPFTDRLVNKFNLPVTGWRGPVGRE</sequence>
<reference evidence="10 11" key="1">
    <citation type="submission" date="2019-03" db="EMBL/GenBank/DDBJ databases">
        <title>Genomics of glacier-inhabiting Cryobacterium strains.</title>
        <authorList>
            <person name="Liu Q."/>
            <person name="Xin Y.-H."/>
        </authorList>
    </citation>
    <scope>NUCLEOTIDE SEQUENCE [LARGE SCALE GENOMIC DNA]</scope>
    <source>
        <strain evidence="10 11">MDT1-3</strain>
    </source>
</reference>
<organism evidence="10 11">
    <name type="scientific">Cryobacterium algoritolerans</name>
    <dbReference type="NCBI Taxonomy" id="1259184"/>
    <lineage>
        <taxon>Bacteria</taxon>
        <taxon>Bacillati</taxon>
        <taxon>Actinomycetota</taxon>
        <taxon>Actinomycetes</taxon>
        <taxon>Micrococcales</taxon>
        <taxon>Microbacteriaceae</taxon>
        <taxon>Cryobacterium</taxon>
    </lineage>
</organism>
<evidence type="ECO:0000256" key="3">
    <source>
        <dbReference type="ARBA" id="ARBA00022741"/>
    </source>
</evidence>
<dbReference type="GO" id="GO:0005524">
    <property type="term" value="F:ATP binding"/>
    <property type="evidence" value="ECO:0007669"/>
    <property type="project" value="UniProtKB-KW"/>
</dbReference>
<keyword evidence="7 9" id="KW-0520">NAD</keyword>
<evidence type="ECO:0000313" key="10">
    <source>
        <dbReference type="EMBL" id="TFC12481.1"/>
    </source>
</evidence>
<dbReference type="GO" id="GO:0005737">
    <property type="term" value="C:cytoplasm"/>
    <property type="evidence" value="ECO:0007669"/>
    <property type="project" value="UniProtKB-SubCell"/>
</dbReference>
<evidence type="ECO:0000256" key="7">
    <source>
        <dbReference type="ARBA" id="ARBA00023027"/>
    </source>
</evidence>
<dbReference type="OrthoDB" id="9774737at2"/>
<keyword evidence="1 9" id="KW-0963">Cytoplasm</keyword>
<comment type="cofactor">
    <cofactor evidence="9">
        <name>a divalent metal cation</name>
        <dbReference type="ChEBI" id="CHEBI:60240"/>
    </cofactor>
</comment>
<feature type="binding site" evidence="9">
    <location>
        <begin position="193"/>
        <end position="198"/>
    </location>
    <ligand>
        <name>NAD(+)</name>
        <dbReference type="ChEBI" id="CHEBI:57540"/>
    </ligand>
</feature>
<evidence type="ECO:0000256" key="5">
    <source>
        <dbReference type="ARBA" id="ARBA00022840"/>
    </source>
</evidence>
<evidence type="ECO:0000256" key="9">
    <source>
        <dbReference type="HAMAP-Rule" id="MF_00361"/>
    </source>
</evidence>
<feature type="binding site" evidence="9">
    <location>
        <begin position="152"/>
        <end position="153"/>
    </location>
    <ligand>
        <name>NAD(+)</name>
        <dbReference type="ChEBI" id="CHEBI:57540"/>
    </ligand>
</feature>
<evidence type="ECO:0000313" key="11">
    <source>
        <dbReference type="Proteomes" id="UP000298412"/>
    </source>
</evidence>
<feature type="binding site" evidence="9">
    <location>
        <begin position="78"/>
        <end position="79"/>
    </location>
    <ligand>
        <name>NAD(+)</name>
        <dbReference type="ChEBI" id="CHEBI:57540"/>
    </ligand>
</feature>
<dbReference type="InterPro" id="IPR017438">
    <property type="entry name" value="ATP-NAD_kinase_N"/>
</dbReference>
<dbReference type="Proteomes" id="UP000298412">
    <property type="component" value="Unassembled WGS sequence"/>
</dbReference>
<keyword evidence="2 9" id="KW-0808">Transferase</keyword>
<evidence type="ECO:0000256" key="1">
    <source>
        <dbReference type="ARBA" id="ARBA00022490"/>
    </source>
</evidence>
<evidence type="ECO:0000256" key="4">
    <source>
        <dbReference type="ARBA" id="ARBA00022777"/>
    </source>
</evidence>
<dbReference type="FunFam" id="2.60.200.30:FF:000007">
    <property type="entry name" value="NAD kinase"/>
    <property type="match status" value="1"/>
</dbReference>
<proteinExistence type="inferred from homology"/>
<dbReference type="NCBIfam" id="NF002892">
    <property type="entry name" value="PRK03372.1"/>
    <property type="match status" value="1"/>
</dbReference>
<dbReference type="PANTHER" id="PTHR20275:SF0">
    <property type="entry name" value="NAD KINASE"/>
    <property type="match status" value="1"/>
</dbReference>
<dbReference type="HAMAP" id="MF_00361">
    <property type="entry name" value="NAD_kinase"/>
    <property type="match status" value="1"/>
</dbReference>
<dbReference type="GO" id="GO:0019674">
    <property type="term" value="P:NAD+ metabolic process"/>
    <property type="evidence" value="ECO:0007669"/>
    <property type="project" value="InterPro"/>
</dbReference>
<protein>
    <recommendedName>
        <fullName evidence="9">NAD kinase</fullName>
        <ecNumber evidence="9">2.7.1.23</ecNumber>
    </recommendedName>
    <alternativeName>
        <fullName evidence="9">ATP-dependent NAD kinase</fullName>
    </alternativeName>
</protein>
<comment type="caution">
    <text evidence="10">The sequence shown here is derived from an EMBL/GenBank/DDBJ whole genome shotgun (WGS) entry which is preliminary data.</text>
</comment>
<evidence type="ECO:0000256" key="8">
    <source>
        <dbReference type="ARBA" id="ARBA00047925"/>
    </source>
</evidence>
<feature type="binding site" evidence="9">
    <location>
        <position position="182"/>
    </location>
    <ligand>
        <name>NAD(+)</name>
        <dbReference type="ChEBI" id="CHEBI:57540"/>
    </ligand>
</feature>
<dbReference type="EMBL" id="SOFP01000060">
    <property type="protein sequence ID" value="TFC12481.1"/>
    <property type="molecule type" value="Genomic_DNA"/>
</dbReference>
<comment type="catalytic activity">
    <reaction evidence="8 9">
        <text>NAD(+) + ATP = ADP + NADP(+) + H(+)</text>
        <dbReference type="Rhea" id="RHEA:18629"/>
        <dbReference type="ChEBI" id="CHEBI:15378"/>
        <dbReference type="ChEBI" id="CHEBI:30616"/>
        <dbReference type="ChEBI" id="CHEBI:57540"/>
        <dbReference type="ChEBI" id="CHEBI:58349"/>
        <dbReference type="ChEBI" id="CHEBI:456216"/>
        <dbReference type="EC" id="2.7.1.23"/>
    </reaction>
</comment>
<accession>A0A4R8WM28</accession>
<dbReference type="PANTHER" id="PTHR20275">
    <property type="entry name" value="NAD KINASE"/>
    <property type="match status" value="1"/>
</dbReference>